<dbReference type="PIRSF" id="PIRSF000190">
    <property type="entry name" value="Pyd_amn-ph_oxd"/>
    <property type="match status" value="1"/>
</dbReference>
<dbReference type="InterPro" id="IPR019576">
    <property type="entry name" value="Pyridoxamine_oxidase_dimer_C"/>
</dbReference>
<dbReference type="Pfam" id="PF10590">
    <property type="entry name" value="PNP_phzG_C"/>
    <property type="match status" value="1"/>
</dbReference>
<feature type="binding site" evidence="5">
    <location>
        <position position="110"/>
    </location>
    <ligand>
        <name>FMN</name>
        <dbReference type="ChEBI" id="CHEBI:58210"/>
    </ligand>
</feature>
<evidence type="ECO:0000256" key="6">
    <source>
        <dbReference type="SAM" id="MobiDB-lite"/>
    </source>
</evidence>
<proteinExistence type="inferred from homology"/>
<dbReference type="PROSITE" id="PS01064">
    <property type="entry name" value="PYRIDOX_OXIDASE"/>
    <property type="match status" value="1"/>
</dbReference>
<dbReference type="InterPro" id="IPR012349">
    <property type="entry name" value="Split_barrel_FMN-bd"/>
</dbReference>
<comment type="similarity">
    <text evidence="1">Belongs to the pyridoxamine 5'-phosphate oxidase family.</text>
</comment>
<keyword evidence="2" id="KW-0285">Flavoprotein</keyword>
<comment type="caution">
    <text evidence="9">The sequence shown here is derived from an EMBL/GenBank/DDBJ whole genome shotgun (WGS) entry which is preliminary data.</text>
</comment>
<evidence type="ECO:0000256" key="5">
    <source>
        <dbReference type="PIRSR" id="PIRSR000190-2"/>
    </source>
</evidence>
<dbReference type="GO" id="GO:0010181">
    <property type="term" value="F:FMN binding"/>
    <property type="evidence" value="ECO:0007669"/>
    <property type="project" value="InterPro"/>
</dbReference>
<dbReference type="InterPro" id="IPR000659">
    <property type="entry name" value="Pyridox_Oxase"/>
</dbReference>
<keyword evidence="3 5" id="KW-0288">FMN</keyword>
<feature type="binding site" evidence="5">
    <location>
        <begin position="145"/>
        <end position="146"/>
    </location>
    <ligand>
        <name>FMN</name>
        <dbReference type="ChEBI" id="CHEBI:58210"/>
    </ligand>
</feature>
<evidence type="ECO:0000256" key="4">
    <source>
        <dbReference type="ARBA" id="ARBA00023002"/>
    </source>
</evidence>
<dbReference type="PANTHER" id="PTHR10851">
    <property type="entry name" value="PYRIDOXINE-5-PHOSPHATE OXIDASE"/>
    <property type="match status" value="1"/>
</dbReference>
<dbReference type="Pfam" id="PF01243">
    <property type="entry name" value="PNPOx_N"/>
    <property type="match status" value="1"/>
</dbReference>
<dbReference type="PANTHER" id="PTHR10851:SF0">
    <property type="entry name" value="PYRIDOXINE-5'-PHOSPHATE OXIDASE"/>
    <property type="match status" value="1"/>
</dbReference>
<evidence type="ECO:0000259" key="8">
    <source>
        <dbReference type="Pfam" id="PF10590"/>
    </source>
</evidence>
<evidence type="ECO:0000256" key="1">
    <source>
        <dbReference type="ARBA" id="ARBA00007301"/>
    </source>
</evidence>
<feature type="binding site" evidence="5">
    <location>
        <position position="190"/>
    </location>
    <ligand>
        <name>FMN</name>
        <dbReference type="ChEBI" id="CHEBI:58210"/>
    </ligand>
</feature>
<dbReference type="SUPFAM" id="SSF50475">
    <property type="entry name" value="FMN-binding split barrel"/>
    <property type="match status" value="1"/>
</dbReference>
<dbReference type="RefSeq" id="WP_244875893.1">
    <property type="nucleotide sequence ID" value="NZ_BAAATW010000003.1"/>
</dbReference>
<dbReference type="Proteomes" id="UP000680865">
    <property type="component" value="Unassembled WGS sequence"/>
</dbReference>
<dbReference type="InterPro" id="IPR011576">
    <property type="entry name" value="Pyridox_Oxase_N"/>
</dbReference>
<evidence type="ECO:0000313" key="9">
    <source>
        <dbReference type="EMBL" id="GIM70980.1"/>
    </source>
</evidence>
<organism evidence="9 10">
    <name type="scientific">Winogradskya consettensis</name>
    <dbReference type="NCBI Taxonomy" id="113560"/>
    <lineage>
        <taxon>Bacteria</taxon>
        <taxon>Bacillati</taxon>
        <taxon>Actinomycetota</taxon>
        <taxon>Actinomycetes</taxon>
        <taxon>Micromonosporales</taxon>
        <taxon>Micromonosporaceae</taxon>
        <taxon>Winogradskya</taxon>
    </lineage>
</organism>
<keyword evidence="10" id="KW-1185">Reference proteome</keyword>
<comment type="cofactor">
    <cofactor evidence="5">
        <name>FMN</name>
        <dbReference type="ChEBI" id="CHEBI:58210"/>
    </cofactor>
    <text evidence="5">Binds 1 FMN per subunit.</text>
</comment>
<evidence type="ECO:0000313" key="10">
    <source>
        <dbReference type="Proteomes" id="UP000680865"/>
    </source>
</evidence>
<dbReference type="AlphaFoldDB" id="A0A919SE47"/>
<evidence type="ECO:0000256" key="3">
    <source>
        <dbReference type="ARBA" id="ARBA00022643"/>
    </source>
</evidence>
<gene>
    <name evidence="9" type="ORF">Aco04nite_23130</name>
</gene>
<feature type="binding site" evidence="5">
    <location>
        <position position="88"/>
    </location>
    <ligand>
        <name>FMN</name>
        <dbReference type="ChEBI" id="CHEBI:58210"/>
    </ligand>
</feature>
<keyword evidence="4" id="KW-0560">Oxidoreductase</keyword>
<name>A0A919SE47_9ACTN</name>
<feature type="binding site" evidence="5">
    <location>
        <position position="200"/>
    </location>
    <ligand>
        <name>FMN</name>
        <dbReference type="ChEBI" id="CHEBI:58210"/>
    </ligand>
</feature>
<accession>A0A919SE47</accession>
<dbReference type="GO" id="GO:0004733">
    <property type="term" value="F:pyridoxamine phosphate oxidase activity"/>
    <property type="evidence" value="ECO:0007669"/>
    <property type="project" value="InterPro"/>
</dbReference>
<feature type="binding site" evidence="5">
    <location>
        <begin position="66"/>
        <end position="71"/>
    </location>
    <ligand>
        <name>FMN</name>
        <dbReference type="ChEBI" id="CHEBI:58210"/>
    </ligand>
</feature>
<evidence type="ECO:0000259" key="7">
    <source>
        <dbReference type="Pfam" id="PF01243"/>
    </source>
</evidence>
<dbReference type="GO" id="GO:0008615">
    <property type="term" value="P:pyridoxine biosynthetic process"/>
    <property type="evidence" value="ECO:0007669"/>
    <property type="project" value="InterPro"/>
</dbReference>
<feature type="region of interest" description="Disordered" evidence="6">
    <location>
        <begin position="131"/>
        <end position="152"/>
    </location>
</feature>
<dbReference type="InterPro" id="IPR019740">
    <property type="entry name" value="Pyridox_Oxase_CS"/>
</dbReference>
<evidence type="ECO:0000256" key="2">
    <source>
        <dbReference type="ARBA" id="ARBA00022630"/>
    </source>
</evidence>
<reference evidence="9" key="1">
    <citation type="submission" date="2021-03" db="EMBL/GenBank/DDBJ databases">
        <title>Whole genome shotgun sequence of Actinoplanes consettensis NBRC 14913.</title>
        <authorList>
            <person name="Komaki H."/>
            <person name="Tamura T."/>
        </authorList>
    </citation>
    <scope>NUCLEOTIDE SEQUENCE</scope>
    <source>
        <strain evidence="9">NBRC 14913</strain>
    </source>
</reference>
<feature type="domain" description="Pyridoxamine 5'-phosphate oxidase N-terminal" evidence="7">
    <location>
        <begin position="38"/>
        <end position="161"/>
    </location>
</feature>
<sequence length="218" mass="24136">MDDIRQLLRGIPVFDGELPSFDVDSAPERPGELFVEWLTAALDAGVREPHAMTVSTIGSHGTPDARMLILKNLDARGWQFAAHADSPKGRDLIATPTAALTFYWPLQARQIRVRGPVTPEPAERSAADFLARPAGSRAEASIGKQSQTLPDRNDLETATKQALATIEATPGHVVPEWTLFTLDATTVEFWQGDKARKHTRLRYTATGEDLWTREELWP</sequence>
<dbReference type="Gene3D" id="2.30.110.10">
    <property type="entry name" value="Electron Transport, Fmn-binding Protein, Chain A"/>
    <property type="match status" value="1"/>
</dbReference>
<dbReference type="NCBIfam" id="NF004231">
    <property type="entry name" value="PRK05679.1"/>
    <property type="match status" value="1"/>
</dbReference>
<feature type="domain" description="Pyridoxine 5'-phosphate oxidase dimerisation C-terminal" evidence="8">
    <location>
        <begin position="177"/>
        <end position="218"/>
    </location>
</feature>
<protein>
    <submittedName>
        <fullName evidence="9">Pyridoxamine 5'-phosphate oxidase</fullName>
    </submittedName>
</protein>
<dbReference type="EMBL" id="BOQP01000008">
    <property type="protein sequence ID" value="GIM70980.1"/>
    <property type="molecule type" value="Genomic_DNA"/>
</dbReference>